<evidence type="ECO:0000259" key="12">
    <source>
        <dbReference type="Pfam" id="PF23231"/>
    </source>
</evidence>
<keyword evidence="6" id="KW-0508">mRNA splicing</keyword>
<dbReference type="Proteomes" id="UP000193411">
    <property type="component" value="Unassembled WGS sequence"/>
</dbReference>
<dbReference type="InterPro" id="IPR055433">
    <property type="entry name" value="HAT_Syf1-like_N"/>
</dbReference>
<keyword evidence="3" id="KW-0507">mRNA processing</keyword>
<dbReference type="GO" id="GO:0071007">
    <property type="term" value="C:U2-type catalytic step 2 spliceosome"/>
    <property type="evidence" value="ECO:0007669"/>
    <property type="project" value="TreeGrafter"/>
</dbReference>
<dbReference type="InterPro" id="IPR056350">
    <property type="entry name" value="HAT_Syf1_central"/>
</dbReference>
<dbReference type="InterPro" id="IPR045075">
    <property type="entry name" value="Syf1-like"/>
</dbReference>
<dbReference type="GO" id="GO:0071014">
    <property type="term" value="C:post-mRNA release spliceosomal complex"/>
    <property type="evidence" value="ECO:0007669"/>
    <property type="project" value="TreeGrafter"/>
</dbReference>
<dbReference type="GO" id="GO:0000349">
    <property type="term" value="P:generation of catalytic spliceosome for first transesterification step"/>
    <property type="evidence" value="ECO:0007669"/>
    <property type="project" value="TreeGrafter"/>
</dbReference>
<dbReference type="PANTHER" id="PTHR11246">
    <property type="entry name" value="PRE-MRNA SPLICING FACTOR"/>
    <property type="match status" value="1"/>
</dbReference>
<protein>
    <recommendedName>
        <fullName evidence="8">Pre-mRNA-splicing factor SYF1</fullName>
    </recommendedName>
    <alternativeName>
        <fullName evidence="9">Pre-mRNA-splicing factor syf1</fullName>
    </alternativeName>
</protein>
<feature type="domain" description="Pre-mRNA-splicing factor Syf1/CRNKL1-like C-terminal HAT-repeats" evidence="12">
    <location>
        <begin position="463"/>
        <end position="644"/>
    </location>
</feature>
<dbReference type="OrthoDB" id="10067343at2759"/>
<organism evidence="14 15">
    <name type="scientific">Catenaria anguillulae PL171</name>
    <dbReference type="NCBI Taxonomy" id="765915"/>
    <lineage>
        <taxon>Eukaryota</taxon>
        <taxon>Fungi</taxon>
        <taxon>Fungi incertae sedis</taxon>
        <taxon>Blastocladiomycota</taxon>
        <taxon>Blastocladiomycetes</taxon>
        <taxon>Blastocladiales</taxon>
        <taxon>Catenariaceae</taxon>
        <taxon>Catenaria</taxon>
    </lineage>
</organism>
<dbReference type="InterPro" id="IPR003107">
    <property type="entry name" value="HAT"/>
</dbReference>
<evidence type="ECO:0000259" key="13">
    <source>
        <dbReference type="Pfam" id="PF23233"/>
    </source>
</evidence>
<evidence type="ECO:0000256" key="2">
    <source>
        <dbReference type="ARBA" id="ARBA00008644"/>
    </source>
</evidence>
<accession>A0A1Y2H6M2</accession>
<evidence type="ECO:0000256" key="1">
    <source>
        <dbReference type="ARBA" id="ARBA00004123"/>
    </source>
</evidence>
<feature type="domain" description="Pre-mRNA-splicing factor SYF1 central HAT repeats" evidence="11">
    <location>
        <begin position="242"/>
        <end position="441"/>
    </location>
</feature>
<dbReference type="SUPFAM" id="SSF48452">
    <property type="entry name" value="TPR-like"/>
    <property type="match status" value="3"/>
</dbReference>
<dbReference type="Pfam" id="PF23220">
    <property type="entry name" value="HAT_Syf1_M"/>
    <property type="match status" value="1"/>
</dbReference>
<dbReference type="InterPro" id="IPR011990">
    <property type="entry name" value="TPR-like_helical_dom_sf"/>
</dbReference>
<dbReference type="AlphaFoldDB" id="A0A1Y2H6M2"/>
<gene>
    <name evidence="14" type="ORF">BCR44DRAFT_1517351</name>
</gene>
<dbReference type="Gene3D" id="1.25.40.10">
    <property type="entry name" value="Tetratricopeptide repeat domain"/>
    <property type="match status" value="3"/>
</dbReference>
<proteinExistence type="inferred from homology"/>
<feature type="compositionally biased region" description="Acidic residues" evidence="10">
    <location>
        <begin position="922"/>
        <end position="942"/>
    </location>
</feature>
<sequence length="996" mass="111629">MDSSPPSPTESPTTLAAQSGPGATPGSHDHDQHSLPTLPLLDPPAHPQSTAAAVVAATLHPTDHPFEADLLRDPYSPRTWLRYIAHKEAHVTLGTVPHSHLALLYERATHHLPGSYKLWKAYLDWSVVRLRATPTPPEPNAHSWPRTLAVQRVLGAYQRALVTLHKMPRIWLDFLSLAVNEYPGEYMPGTLRQWFDRALQALPVTQHDRIWELYLPWIKRYPEIAIHVHKRYLKLDPTHASAYVTLLMDSGNHALAATHVLKSLDSAAVTDDAVRTAALFDKLFSLLTSHPTALPAHLAEQVLRAGIRRMPTHAAKFHVALARMHLANGHMDRARDVFEQAMRSVVSLRDFTQVFDAYLEVEEVAVQVGIKRLAKLTKRAKKKNADLDPDLKQELDNVQVDVDMRLARLDRLTRARPVLVNDVLLRQNPHSVGEWVKRATDLVPGRNTWEQAIKTIHPKHAVDLDKVWTGYARYYEVECKDVEGARAVWERAVKVDFKTVGELVSVWTEYAEMELRAAEIQRARDVMGRACSVPKGAAAKAVDFKDTKLSSQRRLFKSLPLWSFYVDLEECFGTRATVAACYDSMLSLKIATPQVVVNYALYLESQGYWEDAFKVYERGIALFPYPIAQDLWAVYIPKFMRRFGLTVDLPDDGLGGDLFSTHAEDNDQDDQRAGAAASTQDGDGDFGMAMERLRDLFDASLALSPMPFRSALFTAYAAVELRHGLARRALRVLDRALFSPTLALDPPLRKPMVSLAVLIASTHFGLLSARPIYERVLPGLPDKHAAQMCMEWAALELRVGDVDRARTLFAHGATLVEPSSNPKYWAMWRAFEVGYGNEETFKDMLRVKRSVAAKFNTDANYIRMVVAGERAKREREREAEERERAERERREKERQVQFVAASSNPAKVPAVEGAKEQGGVGELDDLDLMDVDDDDEADESGAGDEVAADKVHSVQQKAVPMSLFGKLADKIQDEEKQDAKEVTGAKARLAAAKNKC</sequence>
<evidence type="ECO:0000256" key="5">
    <source>
        <dbReference type="ARBA" id="ARBA00022737"/>
    </source>
</evidence>
<feature type="region of interest" description="Disordered" evidence="10">
    <location>
        <begin position="872"/>
        <end position="955"/>
    </location>
</feature>
<dbReference type="EMBL" id="MCFL01000096">
    <property type="protein sequence ID" value="ORZ30228.1"/>
    <property type="molecule type" value="Genomic_DNA"/>
</dbReference>
<keyword evidence="15" id="KW-1185">Reference proteome</keyword>
<dbReference type="FunFam" id="1.25.40.10:FF:000137">
    <property type="entry name" value="Pre-mRNA-splicing factor syf1"/>
    <property type="match status" value="1"/>
</dbReference>
<feature type="domain" description="Pre-mRNA-splicing factor Syf1-like N-terminal HAT-repeats" evidence="13">
    <location>
        <begin position="63"/>
        <end position="237"/>
    </location>
</feature>
<evidence type="ECO:0000256" key="10">
    <source>
        <dbReference type="SAM" id="MobiDB-lite"/>
    </source>
</evidence>
<evidence type="ECO:0000313" key="14">
    <source>
        <dbReference type="EMBL" id="ORZ30228.1"/>
    </source>
</evidence>
<evidence type="ECO:0000256" key="6">
    <source>
        <dbReference type="ARBA" id="ARBA00023187"/>
    </source>
</evidence>
<evidence type="ECO:0000256" key="8">
    <source>
        <dbReference type="ARBA" id="ARBA00039472"/>
    </source>
</evidence>
<feature type="compositionally biased region" description="Basic and acidic residues" evidence="10">
    <location>
        <begin position="662"/>
        <end position="672"/>
    </location>
</feature>
<evidence type="ECO:0000313" key="15">
    <source>
        <dbReference type="Proteomes" id="UP000193411"/>
    </source>
</evidence>
<comment type="subcellular location">
    <subcellularLocation>
        <location evidence="1">Nucleus</location>
    </subcellularLocation>
</comment>
<keyword evidence="5" id="KW-0677">Repeat</keyword>
<dbReference type="SMART" id="SM00386">
    <property type="entry name" value="HAT"/>
    <property type="match status" value="10"/>
</dbReference>
<keyword evidence="4" id="KW-0747">Spliceosome</keyword>
<feature type="region of interest" description="Disordered" evidence="10">
    <location>
        <begin position="660"/>
        <end position="684"/>
    </location>
</feature>
<feature type="region of interest" description="Disordered" evidence="10">
    <location>
        <begin position="1"/>
        <end position="49"/>
    </location>
</feature>
<evidence type="ECO:0000256" key="7">
    <source>
        <dbReference type="ARBA" id="ARBA00023242"/>
    </source>
</evidence>
<keyword evidence="7" id="KW-0539">Nucleus</keyword>
<feature type="compositionally biased region" description="Basic and acidic residues" evidence="10">
    <location>
        <begin position="872"/>
        <end position="895"/>
    </location>
</feature>
<dbReference type="Pfam" id="PF23231">
    <property type="entry name" value="HAT_Syf1_CNRKL1_C"/>
    <property type="match status" value="2"/>
</dbReference>
<evidence type="ECO:0000256" key="9">
    <source>
        <dbReference type="ARBA" id="ARBA00067212"/>
    </source>
</evidence>
<evidence type="ECO:0000256" key="3">
    <source>
        <dbReference type="ARBA" id="ARBA00022664"/>
    </source>
</evidence>
<dbReference type="STRING" id="765915.A0A1Y2H6M2"/>
<dbReference type="GO" id="GO:0000974">
    <property type="term" value="C:Prp19 complex"/>
    <property type="evidence" value="ECO:0007669"/>
    <property type="project" value="TreeGrafter"/>
</dbReference>
<dbReference type="InterPro" id="IPR055430">
    <property type="entry name" value="HAT_Syf1_CNRKL1_C"/>
</dbReference>
<evidence type="ECO:0000256" key="4">
    <source>
        <dbReference type="ARBA" id="ARBA00022728"/>
    </source>
</evidence>
<reference evidence="14 15" key="1">
    <citation type="submission" date="2016-07" db="EMBL/GenBank/DDBJ databases">
        <title>Pervasive Adenine N6-methylation of Active Genes in Fungi.</title>
        <authorList>
            <consortium name="DOE Joint Genome Institute"/>
            <person name="Mondo S.J."/>
            <person name="Dannebaum R.O."/>
            <person name="Kuo R.C."/>
            <person name="Labutti K."/>
            <person name="Haridas S."/>
            <person name="Kuo A."/>
            <person name="Salamov A."/>
            <person name="Ahrendt S.R."/>
            <person name="Lipzen A."/>
            <person name="Sullivan W."/>
            <person name="Andreopoulos W.B."/>
            <person name="Clum A."/>
            <person name="Lindquist E."/>
            <person name="Daum C."/>
            <person name="Ramamoorthy G.K."/>
            <person name="Gryganskyi A."/>
            <person name="Culley D."/>
            <person name="Magnuson J.K."/>
            <person name="James T.Y."/>
            <person name="O'Malley M.A."/>
            <person name="Stajich J.E."/>
            <person name="Spatafora J.W."/>
            <person name="Visel A."/>
            <person name="Grigoriev I.V."/>
        </authorList>
    </citation>
    <scope>NUCLEOTIDE SEQUENCE [LARGE SCALE GENOMIC DNA]</scope>
    <source>
        <strain evidence="14 15">PL171</strain>
    </source>
</reference>
<dbReference type="Pfam" id="PF23233">
    <property type="entry name" value="HAT_Syf1_CNRKL1_N"/>
    <property type="match status" value="1"/>
</dbReference>
<comment type="caution">
    <text evidence="14">The sequence shown here is derived from an EMBL/GenBank/DDBJ whole genome shotgun (WGS) entry which is preliminary data.</text>
</comment>
<name>A0A1Y2H6M2_9FUNG</name>
<feature type="domain" description="Pre-mRNA-splicing factor Syf1/CRNKL1-like C-terminal HAT-repeats" evidence="12">
    <location>
        <begin position="688"/>
        <end position="896"/>
    </location>
</feature>
<dbReference type="PANTHER" id="PTHR11246:SF5">
    <property type="entry name" value="PRE-MRNA-SPLICING FACTOR SYF1"/>
    <property type="match status" value="1"/>
</dbReference>
<evidence type="ECO:0000259" key="11">
    <source>
        <dbReference type="Pfam" id="PF23220"/>
    </source>
</evidence>
<comment type="similarity">
    <text evidence="2">Belongs to the crooked-neck family.</text>
</comment>